<dbReference type="GO" id="GO:0005739">
    <property type="term" value="C:mitochondrion"/>
    <property type="evidence" value="ECO:0007669"/>
    <property type="project" value="TreeGrafter"/>
</dbReference>
<comment type="catalytic activity">
    <reaction evidence="10">
        <text>2-oxosuccinamate + H2O = oxaloacetate + NH4(+)</text>
        <dbReference type="Rhea" id="RHEA:59412"/>
        <dbReference type="ChEBI" id="CHEBI:15377"/>
        <dbReference type="ChEBI" id="CHEBI:16452"/>
        <dbReference type="ChEBI" id="CHEBI:28938"/>
        <dbReference type="ChEBI" id="CHEBI:57735"/>
        <dbReference type="EC" id="3.5.1.3"/>
    </reaction>
    <physiologicalReaction direction="left-to-right" evidence="10">
        <dbReference type="Rhea" id="RHEA:59413"/>
    </physiologicalReaction>
</comment>
<feature type="transmembrane region" description="Helical" evidence="11">
    <location>
        <begin position="170"/>
        <end position="189"/>
    </location>
</feature>
<dbReference type="Gene3D" id="3.60.110.10">
    <property type="entry name" value="Carbon-nitrogen hydrolase"/>
    <property type="match status" value="1"/>
</dbReference>
<evidence type="ECO:0000256" key="6">
    <source>
        <dbReference type="ARBA" id="ARBA00023136"/>
    </source>
</evidence>
<protein>
    <recommendedName>
        <fullName evidence="8">omega-amidase</fullName>
        <ecNumber evidence="8">3.5.1.3</ecNumber>
    </recommendedName>
    <alternativeName>
        <fullName evidence="9">Nitrilase homolog 2</fullName>
    </alternativeName>
</protein>
<dbReference type="EC" id="3.5.1.3" evidence="8"/>
<evidence type="ECO:0000256" key="1">
    <source>
        <dbReference type="ARBA" id="ARBA00004141"/>
    </source>
</evidence>
<dbReference type="GO" id="GO:0016020">
    <property type="term" value="C:membrane"/>
    <property type="evidence" value="ECO:0007669"/>
    <property type="project" value="UniProtKB-SubCell"/>
</dbReference>
<evidence type="ECO:0000256" key="7">
    <source>
        <dbReference type="ARBA" id="ARBA00036637"/>
    </source>
</evidence>
<feature type="transmembrane region" description="Helical" evidence="11">
    <location>
        <begin position="6"/>
        <end position="26"/>
    </location>
</feature>
<name>A0A1B0FHT6_GLOMM</name>
<evidence type="ECO:0000313" key="14">
    <source>
        <dbReference type="Proteomes" id="UP000092444"/>
    </source>
</evidence>
<evidence type="ECO:0000259" key="12">
    <source>
        <dbReference type="PROSITE" id="PS50263"/>
    </source>
</evidence>
<keyword evidence="4" id="KW-0378">Hydrolase</keyword>
<evidence type="ECO:0000256" key="8">
    <source>
        <dbReference type="ARBA" id="ARBA00039118"/>
    </source>
</evidence>
<dbReference type="InterPro" id="IPR036259">
    <property type="entry name" value="MFS_trans_sf"/>
</dbReference>
<evidence type="ECO:0000256" key="2">
    <source>
        <dbReference type="ARBA" id="ARBA00009172"/>
    </source>
</evidence>
<feature type="transmembrane region" description="Helical" evidence="11">
    <location>
        <begin position="137"/>
        <end position="158"/>
    </location>
</feature>
<sequence>MDAKFWNIIVMGFGYMLIFTAFQTLGNIEKNLLASLAEEDKTFNGDGFISLASIYVVFAFSNWLAPSILAVTGPRISIISASLFFSLFTFIFFFTSTWLLYTAGVLLGIAAAVVWTAQGVILSRCSDSETIARNSGIFWVMYELSFIFGNLLVIYEFRNKKHIDASARKQVVGFLTVSSILGTLSLFALRSIPKDTFNSDEELQQPELSFLGRAWSAFRTAAQLFVTRDMLLLNVTFIYTGLLTTFVTGLYGAIVGFTKKLATKDIIGMVGICIGAGEVVGGCAATYFAPKIVRYAVDVIILAGYGMHMLSFALVTLNLPNKAPFADTDDVSFIDPPRVWIALLCAFLTGVGDACIHIQLTIALLQLPVCNDVATNVDNAVKAITEAKLKNPNLQLAVLPEGFNAPYAIEYFSKYAEKIPEGQTCQVLSQLAYSLKIYIIGGSIIERVEPDKLYNTCTVWSPSGKLIGRHRKIHLFHIDIDVENDGGAYFNEGLALTAGNDLTVVDIAGHKVGIGICHDKRFEELARAYRNLGCEMLIYPSAFCICQGPMHWELLQRARASDNQLFVATCSPARDNKSGYVAYGHSMIVDPWGRVQREAGATRQLIIDDIDFNMVDAVRRQIPIFPQRRTDIYNTQLIKQ</sequence>
<feature type="transmembrane region" description="Helical" evidence="11">
    <location>
        <begin position="47"/>
        <end position="64"/>
    </location>
</feature>
<keyword evidence="3 11" id="KW-0812">Transmembrane</keyword>
<dbReference type="SUPFAM" id="SSF103473">
    <property type="entry name" value="MFS general substrate transporter"/>
    <property type="match status" value="1"/>
</dbReference>
<dbReference type="Proteomes" id="UP000092444">
    <property type="component" value="Unassembled WGS sequence"/>
</dbReference>
<dbReference type="PANTHER" id="PTHR23088">
    <property type="entry name" value="NITRILASE-RELATED"/>
    <property type="match status" value="1"/>
</dbReference>
<evidence type="ECO:0000256" key="9">
    <source>
        <dbReference type="ARBA" id="ARBA00041576"/>
    </source>
</evidence>
<dbReference type="PhylomeDB" id="A0A1B0FHT6"/>
<dbReference type="EnsemblMetazoa" id="GMOY003309-RA">
    <property type="protein sequence ID" value="GMOY003309-PA"/>
    <property type="gene ID" value="GMOY003309"/>
</dbReference>
<dbReference type="InterPro" id="IPR010291">
    <property type="entry name" value="Ion_channel_UNC-93"/>
</dbReference>
<feature type="transmembrane region" description="Helical" evidence="11">
    <location>
        <begin position="266"/>
        <end position="289"/>
    </location>
</feature>
<comment type="subcellular location">
    <subcellularLocation>
        <location evidence="1">Membrane</location>
        <topology evidence="1">Multi-pass membrane protein</topology>
    </subcellularLocation>
</comment>
<reference evidence="13" key="1">
    <citation type="submission" date="2020-05" db="UniProtKB">
        <authorList>
            <consortium name="EnsemblMetazoa"/>
        </authorList>
    </citation>
    <scope>IDENTIFICATION</scope>
    <source>
        <strain evidence="13">Yale</strain>
    </source>
</reference>
<dbReference type="GO" id="GO:0050152">
    <property type="term" value="F:omega-amidase activity"/>
    <property type="evidence" value="ECO:0007669"/>
    <property type="project" value="UniProtKB-EC"/>
</dbReference>
<dbReference type="Pfam" id="PF05978">
    <property type="entry name" value="UNC-93"/>
    <property type="match status" value="1"/>
</dbReference>
<dbReference type="SUPFAM" id="SSF56317">
    <property type="entry name" value="Carbon-nitrogen hydrolase"/>
    <property type="match status" value="1"/>
</dbReference>
<feature type="transmembrane region" description="Helical" evidence="11">
    <location>
        <begin position="99"/>
        <end position="117"/>
    </location>
</feature>
<keyword evidence="14" id="KW-1185">Reference proteome</keyword>
<feature type="transmembrane region" description="Helical" evidence="11">
    <location>
        <begin position="231"/>
        <end position="254"/>
    </location>
</feature>
<dbReference type="STRING" id="37546.A0A1B0FHT6"/>
<feature type="transmembrane region" description="Helical" evidence="11">
    <location>
        <begin position="295"/>
        <end position="319"/>
    </location>
</feature>
<evidence type="ECO:0000313" key="13">
    <source>
        <dbReference type="EnsemblMetazoa" id="GMOY003309-PA"/>
    </source>
</evidence>
<organism evidence="13 14">
    <name type="scientific">Glossina morsitans morsitans</name>
    <name type="common">Savannah tsetse fly</name>
    <dbReference type="NCBI Taxonomy" id="37546"/>
    <lineage>
        <taxon>Eukaryota</taxon>
        <taxon>Metazoa</taxon>
        <taxon>Ecdysozoa</taxon>
        <taxon>Arthropoda</taxon>
        <taxon>Hexapoda</taxon>
        <taxon>Insecta</taxon>
        <taxon>Pterygota</taxon>
        <taxon>Neoptera</taxon>
        <taxon>Endopterygota</taxon>
        <taxon>Diptera</taxon>
        <taxon>Brachycera</taxon>
        <taxon>Muscomorpha</taxon>
        <taxon>Hippoboscoidea</taxon>
        <taxon>Glossinidae</taxon>
        <taxon>Glossina</taxon>
    </lineage>
</organism>
<dbReference type="InterPro" id="IPR036526">
    <property type="entry name" value="C-N_Hydrolase_sf"/>
</dbReference>
<dbReference type="EMBL" id="CCAG010019923">
    <property type="status" value="NOT_ANNOTATED_CDS"/>
    <property type="molecule type" value="Genomic_DNA"/>
</dbReference>
<dbReference type="GO" id="GO:0006107">
    <property type="term" value="P:oxaloacetate metabolic process"/>
    <property type="evidence" value="ECO:0007669"/>
    <property type="project" value="TreeGrafter"/>
</dbReference>
<accession>A0A1B0FHT6</accession>
<dbReference type="InterPro" id="IPR045254">
    <property type="entry name" value="Nit1/2_C-N_Hydrolase"/>
</dbReference>
<comment type="similarity">
    <text evidence="2">Belongs to the unc-93 family.</text>
</comment>
<evidence type="ECO:0000256" key="4">
    <source>
        <dbReference type="ARBA" id="ARBA00022801"/>
    </source>
</evidence>
<dbReference type="Gene3D" id="1.20.1250.20">
    <property type="entry name" value="MFS general substrate transporter like domains"/>
    <property type="match status" value="1"/>
</dbReference>
<feature type="transmembrane region" description="Helical" evidence="11">
    <location>
        <begin position="76"/>
        <end position="94"/>
    </location>
</feature>
<dbReference type="GO" id="GO:0006528">
    <property type="term" value="P:asparagine metabolic process"/>
    <property type="evidence" value="ECO:0007669"/>
    <property type="project" value="TreeGrafter"/>
</dbReference>
<dbReference type="GO" id="GO:0006541">
    <property type="term" value="P:glutamine metabolic process"/>
    <property type="evidence" value="ECO:0007669"/>
    <property type="project" value="TreeGrafter"/>
</dbReference>
<evidence type="ECO:0000256" key="11">
    <source>
        <dbReference type="SAM" id="Phobius"/>
    </source>
</evidence>
<keyword evidence="5 11" id="KW-1133">Transmembrane helix</keyword>
<dbReference type="InterPro" id="IPR003010">
    <property type="entry name" value="C-N_Hydrolase"/>
</dbReference>
<keyword evidence="6 11" id="KW-0472">Membrane</keyword>
<evidence type="ECO:0000256" key="5">
    <source>
        <dbReference type="ARBA" id="ARBA00022989"/>
    </source>
</evidence>
<dbReference type="CDD" id="cd07572">
    <property type="entry name" value="nit"/>
    <property type="match status" value="1"/>
</dbReference>
<feature type="domain" description="CN hydrolase" evidence="12">
    <location>
        <begin position="358"/>
        <end position="612"/>
    </location>
</feature>
<dbReference type="PROSITE" id="PS50263">
    <property type="entry name" value="CN_HYDROLASE"/>
    <property type="match status" value="1"/>
</dbReference>
<dbReference type="PANTHER" id="PTHR23088:SF30">
    <property type="entry name" value="OMEGA-AMIDASE NIT2"/>
    <property type="match status" value="1"/>
</dbReference>
<dbReference type="VEuPathDB" id="VectorBase:GMOY003309"/>
<dbReference type="AlphaFoldDB" id="A0A1B0FHT6"/>
<proteinExistence type="inferred from homology"/>
<evidence type="ECO:0000256" key="3">
    <source>
        <dbReference type="ARBA" id="ARBA00022692"/>
    </source>
</evidence>
<evidence type="ECO:0000256" key="10">
    <source>
        <dbReference type="ARBA" id="ARBA00048745"/>
    </source>
</evidence>
<comment type="catalytic activity">
    <reaction evidence="7">
        <text>2-oxoglutaramate + H2O = 2-oxoglutarate + NH4(+)</text>
        <dbReference type="Rhea" id="RHEA:32963"/>
        <dbReference type="ChEBI" id="CHEBI:15377"/>
        <dbReference type="ChEBI" id="CHEBI:16769"/>
        <dbReference type="ChEBI" id="CHEBI:16810"/>
        <dbReference type="ChEBI" id="CHEBI:28938"/>
        <dbReference type="EC" id="3.5.1.3"/>
    </reaction>
    <physiologicalReaction direction="left-to-right" evidence="7">
        <dbReference type="Rhea" id="RHEA:32964"/>
    </physiologicalReaction>
</comment>